<dbReference type="PROSITE" id="PS50893">
    <property type="entry name" value="ABC_TRANSPORTER_2"/>
    <property type="match status" value="1"/>
</dbReference>
<organism evidence="5 6">
    <name type="scientific">Streptacidiphilus cavernicola</name>
    <dbReference type="NCBI Taxonomy" id="3342716"/>
    <lineage>
        <taxon>Bacteria</taxon>
        <taxon>Bacillati</taxon>
        <taxon>Actinomycetota</taxon>
        <taxon>Actinomycetes</taxon>
        <taxon>Kitasatosporales</taxon>
        <taxon>Streptomycetaceae</taxon>
        <taxon>Streptacidiphilus</taxon>
    </lineage>
</organism>
<accession>A0ABV6UJR2</accession>
<sequence>MTPGTPVLEARALSKRYGRRQALTDCDLTVPRGRVVGLVGPNGAGKSTLLQLACGLIAPTSGSIRVLGARPAADAAHLAKVGFVAQDTPVYAGLTVGEHLRMGARLNPAWDAALAERRIERIGLDPVQKAGRLSGGQRAQLALTVAAAKRPELLIFDEPAAALDPLARRGFLENLMEFVADLGASAVLSSHLLADVERVCDYLIVLSGARVQVAGTVQELLAGHYRFSGGSGSGSGTGGGIDSGGSLPPGVQVIAAERTRGGSTLVVRVDDPRPPVGWSVEPVDLEELVLAYMTRAGLPAARSASTVPGVPR</sequence>
<dbReference type="InterPro" id="IPR003593">
    <property type="entry name" value="AAA+_ATPase"/>
</dbReference>
<evidence type="ECO:0000313" key="6">
    <source>
        <dbReference type="Proteomes" id="UP001592528"/>
    </source>
</evidence>
<gene>
    <name evidence="5" type="ORF">ACEZDJ_10390</name>
</gene>
<dbReference type="SUPFAM" id="SSF52540">
    <property type="entry name" value="P-loop containing nucleoside triphosphate hydrolases"/>
    <property type="match status" value="1"/>
</dbReference>
<name>A0ABV6UJR2_9ACTN</name>
<dbReference type="CDD" id="cd03230">
    <property type="entry name" value="ABC_DR_subfamily_A"/>
    <property type="match status" value="1"/>
</dbReference>
<dbReference type="PANTHER" id="PTHR42939">
    <property type="entry name" value="ABC TRANSPORTER ATP-BINDING PROTEIN ALBC-RELATED"/>
    <property type="match status" value="1"/>
</dbReference>
<protein>
    <submittedName>
        <fullName evidence="5">ABC transporter ATP-binding protein</fullName>
    </submittedName>
</protein>
<dbReference type="InterPro" id="IPR027417">
    <property type="entry name" value="P-loop_NTPase"/>
</dbReference>
<evidence type="ECO:0000256" key="2">
    <source>
        <dbReference type="ARBA" id="ARBA00022741"/>
    </source>
</evidence>
<evidence type="ECO:0000259" key="4">
    <source>
        <dbReference type="PROSITE" id="PS50893"/>
    </source>
</evidence>
<dbReference type="PANTHER" id="PTHR42939:SF1">
    <property type="entry name" value="ABC TRANSPORTER ATP-BINDING PROTEIN ALBC-RELATED"/>
    <property type="match status" value="1"/>
</dbReference>
<dbReference type="InterPro" id="IPR051782">
    <property type="entry name" value="ABC_Transporter_VariousFunc"/>
</dbReference>
<reference evidence="5 6" key="1">
    <citation type="submission" date="2024-09" db="EMBL/GenBank/DDBJ databases">
        <authorList>
            <person name="Lee S.D."/>
        </authorList>
    </citation>
    <scope>NUCLEOTIDE SEQUENCE [LARGE SCALE GENOMIC DNA]</scope>
    <source>
        <strain evidence="5 6">N1-5</strain>
    </source>
</reference>
<keyword evidence="2" id="KW-0547">Nucleotide-binding</keyword>
<keyword evidence="1" id="KW-0813">Transport</keyword>
<keyword evidence="3 5" id="KW-0067">ATP-binding</keyword>
<evidence type="ECO:0000313" key="5">
    <source>
        <dbReference type="EMBL" id="MFC1401697.1"/>
    </source>
</evidence>
<proteinExistence type="predicted"/>
<keyword evidence="6" id="KW-1185">Reference proteome</keyword>
<dbReference type="InterPro" id="IPR003439">
    <property type="entry name" value="ABC_transporter-like_ATP-bd"/>
</dbReference>
<dbReference type="Pfam" id="PF00005">
    <property type="entry name" value="ABC_tran"/>
    <property type="match status" value="1"/>
</dbReference>
<evidence type="ECO:0000256" key="1">
    <source>
        <dbReference type="ARBA" id="ARBA00022448"/>
    </source>
</evidence>
<evidence type="ECO:0000256" key="3">
    <source>
        <dbReference type="ARBA" id="ARBA00022840"/>
    </source>
</evidence>
<dbReference type="EMBL" id="JBHEZZ010000004">
    <property type="protein sequence ID" value="MFC1401697.1"/>
    <property type="molecule type" value="Genomic_DNA"/>
</dbReference>
<feature type="domain" description="ABC transporter" evidence="4">
    <location>
        <begin position="8"/>
        <end position="233"/>
    </location>
</feature>
<comment type="caution">
    <text evidence="5">The sequence shown here is derived from an EMBL/GenBank/DDBJ whole genome shotgun (WGS) entry which is preliminary data.</text>
</comment>
<dbReference type="SMART" id="SM00382">
    <property type="entry name" value="AAA"/>
    <property type="match status" value="1"/>
</dbReference>
<dbReference type="Proteomes" id="UP001592528">
    <property type="component" value="Unassembled WGS sequence"/>
</dbReference>
<dbReference type="RefSeq" id="WP_051726276.1">
    <property type="nucleotide sequence ID" value="NZ_JBHEZZ010000004.1"/>
</dbReference>
<dbReference type="Gene3D" id="3.40.50.300">
    <property type="entry name" value="P-loop containing nucleotide triphosphate hydrolases"/>
    <property type="match status" value="1"/>
</dbReference>
<dbReference type="GO" id="GO:0005524">
    <property type="term" value="F:ATP binding"/>
    <property type="evidence" value="ECO:0007669"/>
    <property type="project" value="UniProtKB-KW"/>
</dbReference>